<evidence type="ECO:0000313" key="3">
    <source>
        <dbReference type="Proteomes" id="UP001317322"/>
    </source>
</evidence>
<name>A0ABY5K895_9CELL</name>
<gene>
    <name evidence="2" type="ORF">NP075_00670</name>
</gene>
<reference evidence="2 3" key="1">
    <citation type="submission" date="2022-07" db="EMBL/GenBank/DDBJ databases">
        <title>Novel species in genus cellulomonas.</title>
        <authorList>
            <person name="Ye L."/>
        </authorList>
    </citation>
    <scope>NUCLEOTIDE SEQUENCE [LARGE SCALE GENOMIC DNA]</scope>
    <source>
        <strain evidence="3">zg-Y908</strain>
    </source>
</reference>
<keyword evidence="1" id="KW-0472">Membrane</keyword>
<keyword evidence="1" id="KW-0812">Transmembrane</keyword>
<protein>
    <submittedName>
        <fullName evidence="2">Uncharacterized protein</fullName>
    </submittedName>
</protein>
<keyword evidence="3" id="KW-1185">Reference proteome</keyword>
<dbReference type="Proteomes" id="UP001317322">
    <property type="component" value="Chromosome"/>
</dbReference>
<dbReference type="EMBL" id="CP101989">
    <property type="protein sequence ID" value="UUI65290.1"/>
    <property type="molecule type" value="Genomic_DNA"/>
</dbReference>
<sequence length="46" mass="5185">MRTGGHDPWDDEQRTRWRVRLLVWTGGAVLLATVVGLVHAVYPVVT</sequence>
<dbReference type="RefSeq" id="WP_227563792.1">
    <property type="nucleotide sequence ID" value="NZ_CP101989.1"/>
</dbReference>
<accession>A0ABY5K895</accession>
<organism evidence="2 3">
    <name type="scientific">Cellulomonas wangsupingiae</name>
    <dbReference type="NCBI Taxonomy" id="2968085"/>
    <lineage>
        <taxon>Bacteria</taxon>
        <taxon>Bacillati</taxon>
        <taxon>Actinomycetota</taxon>
        <taxon>Actinomycetes</taxon>
        <taxon>Micrococcales</taxon>
        <taxon>Cellulomonadaceae</taxon>
        <taxon>Cellulomonas</taxon>
    </lineage>
</organism>
<proteinExistence type="predicted"/>
<evidence type="ECO:0000313" key="2">
    <source>
        <dbReference type="EMBL" id="UUI65290.1"/>
    </source>
</evidence>
<feature type="transmembrane region" description="Helical" evidence="1">
    <location>
        <begin position="21"/>
        <end position="42"/>
    </location>
</feature>
<evidence type="ECO:0000256" key="1">
    <source>
        <dbReference type="SAM" id="Phobius"/>
    </source>
</evidence>
<keyword evidence="1" id="KW-1133">Transmembrane helix</keyword>